<keyword evidence="1" id="KW-0548">Nucleotidyltransferase</keyword>
<dbReference type="NCBIfam" id="NF005677">
    <property type="entry name" value="PRK07471.1"/>
    <property type="match status" value="1"/>
</dbReference>
<dbReference type="GO" id="GO:0009360">
    <property type="term" value="C:DNA polymerase III complex"/>
    <property type="evidence" value="ECO:0007669"/>
    <property type="project" value="TreeGrafter"/>
</dbReference>
<dbReference type="EMBL" id="NPEX01000088">
    <property type="protein sequence ID" value="RAI43448.1"/>
    <property type="molecule type" value="Genomic_DNA"/>
</dbReference>
<dbReference type="Gene3D" id="3.40.50.300">
    <property type="entry name" value="P-loop containing nucleotide triphosphate hydrolases"/>
    <property type="match status" value="1"/>
</dbReference>
<dbReference type="GO" id="GO:0003887">
    <property type="term" value="F:DNA-directed DNA polymerase activity"/>
    <property type="evidence" value="ECO:0007669"/>
    <property type="project" value="UniProtKB-EC"/>
</dbReference>
<dbReference type="GO" id="GO:0006261">
    <property type="term" value="P:DNA-templated DNA replication"/>
    <property type="evidence" value="ECO:0007669"/>
    <property type="project" value="TreeGrafter"/>
</dbReference>
<dbReference type="Proteomes" id="UP000249130">
    <property type="component" value="Unassembled WGS sequence"/>
</dbReference>
<dbReference type="AlphaFoldDB" id="A0A327L709"/>
<gene>
    <name evidence="1" type="ORF">CH341_14255</name>
</gene>
<name>A0A327L709_9BRAD</name>
<evidence type="ECO:0000313" key="2">
    <source>
        <dbReference type="Proteomes" id="UP000249130"/>
    </source>
</evidence>
<keyword evidence="1" id="KW-0808">Transferase</keyword>
<dbReference type="EC" id="2.7.7.7" evidence="1"/>
<dbReference type="InterPro" id="IPR050238">
    <property type="entry name" value="DNA_Rep/Repair_Clamp_Loader"/>
</dbReference>
<organism evidence="1 2">
    <name type="scientific">Rhodoplanes roseus</name>
    <dbReference type="NCBI Taxonomy" id="29409"/>
    <lineage>
        <taxon>Bacteria</taxon>
        <taxon>Pseudomonadati</taxon>
        <taxon>Pseudomonadota</taxon>
        <taxon>Alphaproteobacteria</taxon>
        <taxon>Hyphomicrobiales</taxon>
        <taxon>Nitrobacteraceae</taxon>
        <taxon>Rhodoplanes</taxon>
    </lineage>
</organism>
<evidence type="ECO:0000313" key="1">
    <source>
        <dbReference type="EMBL" id="RAI43448.1"/>
    </source>
</evidence>
<dbReference type="Pfam" id="PF13177">
    <property type="entry name" value="DNA_pol3_delta2"/>
    <property type="match status" value="1"/>
</dbReference>
<dbReference type="SUPFAM" id="SSF52540">
    <property type="entry name" value="P-loop containing nucleoside triphosphate hydrolases"/>
    <property type="match status" value="1"/>
</dbReference>
<dbReference type="RefSeq" id="WP_111419695.1">
    <property type="nucleotide sequence ID" value="NZ_NPEX01000088.1"/>
</dbReference>
<keyword evidence="2" id="KW-1185">Reference proteome</keyword>
<protein>
    <submittedName>
        <fullName evidence="1">DNA polymerase III subunit delta</fullName>
        <ecNumber evidence="1">2.7.7.7</ecNumber>
    </submittedName>
</protein>
<reference evidence="1 2" key="1">
    <citation type="submission" date="2017-07" db="EMBL/GenBank/DDBJ databases">
        <title>Draft Genome Sequences of Select Purple Nonsulfur Bacteria.</title>
        <authorList>
            <person name="Lasarre B."/>
            <person name="Mckinlay J.B."/>
        </authorList>
    </citation>
    <scope>NUCLEOTIDE SEQUENCE [LARGE SCALE GENOMIC DNA]</scope>
    <source>
        <strain evidence="1 2">DSM 5909</strain>
    </source>
</reference>
<proteinExistence type="predicted"/>
<dbReference type="OrthoDB" id="9811073at2"/>
<comment type="caution">
    <text evidence="1">The sequence shown here is derived from an EMBL/GenBank/DDBJ whole genome shotgun (WGS) entry which is preliminary data.</text>
</comment>
<dbReference type="InterPro" id="IPR027417">
    <property type="entry name" value="P-loop_NTPase"/>
</dbReference>
<dbReference type="PANTHER" id="PTHR11669:SF8">
    <property type="entry name" value="DNA POLYMERASE III SUBUNIT DELTA"/>
    <property type="match status" value="1"/>
</dbReference>
<accession>A0A327L709</accession>
<sequence length="350" mass="37260">MSRAPRAAREETAAVPHPRETLDLVGHAAAEATLLGAYKSGRVPHAWLIGGPGGIGKATLAYRFARFVLAHPEPAAPAVQAATSLALPHDHPVVRRVSAATEGALLALERTPGEKTETVRTVITVDQVRETVGFFGATATGGGWRVCVVDAAEELKYPEGANALLKILEEPPQRALLLLVSHSPGRLLPTIRSRCRMLTLRPLSVPEVVAAAAVALGRDPADPGLAQAAAAADGCVSRAIALSGGPLLALRDKVTALLAQVPSPDPRALHSLGDTLERADRELVETFVETVRDWLSRELRREPQAVRRLAPYAEAWTKLDTAARDVLTLNLDRRALVFAVFGWLAEAARG</sequence>
<dbReference type="PANTHER" id="PTHR11669">
    <property type="entry name" value="REPLICATION FACTOR C / DNA POLYMERASE III GAMMA-TAU SUBUNIT"/>
    <property type="match status" value="1"/>
</dbReference>